<sequence length="72" mass="8299">MNKKRNIVLRICFLLGIVGMVMVYMKGNDGKKIKSLKQVYFEMIEDDIKGEKITSDEVMKNIENTKVCLLLS</sequence>
<organism evidence="2 3">
    <name type="scientific">Romboutsia hominis</name>
    <dbReference type="NCBI Taxonomy" id="1507512"/>
    <lineage>
        <taxon>Bacteria</taxon>
        <taxon>Bacillati</taxon>
        <taxon>Bacillota</taxon>
        <taxon>Clostridia</taxon>
        <taxon>Peptostreptococcales</taxon>
        <taxon>Peptostreptococcaceae</taxon>
        <taxon>Romboutsia</taxon>
    </lineage>
</organism>
<keyword evidence="3" id="KW-1185">Reference proteome</keyword>
<gene>
    <name evidence="2" type="ORF">FRIFI_0942</name>
</gene>
<evidence type="ECO:0000256" key="1">
    <source>
        <dbReference type="SAM" id="Phobius"/>
    </source>
</evidence>
<dbReference type="KEGG" id="rhom:FRIFI_0942"/>
<reference evidence="2 3" key="1">
    <citation type="submission" date="2014-09" db="EMBL/GenBank/DDBJ databases">
        <authorList>
            <person name="Hornung B.V."/>
        </authorList>
    </citation>
    <scope>NUCLEOTIDE SEQUENCE [LARGE SCALE GENOMIC DNA]</scope>
    <source>
        <strain evidence="2 3">FRIFI</strain>
    </source>
</reference>
<dbReference type="Proteomes" id="UP000245695">
    <property type="component" value="Chromosome 1"/>
</dbReference>
<evidence type="ECO:0000313" key="2">
    <source>
        <dbReference type="EMBL" id="CEI72482.1"/>
    </source>
</evidence>
<protein>
    <submittedName>
        <fullName evidence="2">Uncharacterized protein</fullName>
    </submittedName>
</protein>
<proteinExistence type="predicted"/>
<feature type="transmembrane region" description="Helical" evidence="1">
    <location>
        <begin position="7"/>
        <end position="25"/>
    </location>
</feature>
<evidence type="ECO:0000313" key="3">
    <source>
        <dbReference type="Proteomes" id="UP000245695"/>
    </source>
</evidence>
<accession>A0A2P2BQA9</accession>
<dbReference type="RefSeq" id="WP_166505138.1">
    <property type="nucleotide sequence ID" value="NZ_LN650648.1"/>
</dbReference>
<name>A0A2P2BQA9_9FIRM</name>
<dbReference type="EMBL" id="LN650648">
    <property type="protein sequence ID" value="CEI72482.1"/>
    <property type="molecule type" value="Genomic_DNA"/>
</dbReference>
<keyword evidence="1" id="KW-1133">Transmembrane helix</keyword>
<dbReference type="AlphaFoldDB" id="A0A2P2BQA9"/>
<keyword evidence="1" id="KW-0812">Transmembrane</keyword>
<keyword evidence="1" id="KW-0472">Membrane</keyword>